<dbReference type="STRING" id="8005.ENSEEEP00000007657"/>
<organism evidence="6 7">
    <name type="scientific">Electrophorus electricus</name>
    <name type="common">Electric eel</name>
    <name type="synonym">Gymnotus electricus</name>
    <dbReference type="NCBI Taxonomy" id="8005"/>
    <lineage>
        <taxon>Eukaryota</taxon>
        <taxon>Metazoa</taxon>
        <taxon>Chordata</taxon>
        <taxon>Craniata</taxon>
        <taxon>Vertebrata</taxon>
        <taxon>Euteleostomi</taxon>
        <taxon>Actinopterygii</taxon>
        <taxon>Neopterygii</taxon>
        <taxon>Teleostei</taxon>
        <taxon>Ostariophysi</taxon>
        <taxon>Gymnotiformes</taxon>
        <taxon>Gymnotoidei</taxon>
        <taxon>Gymnotidae</taxon>
        <taxon>Electrophorus</taxon>
    </lineage>
</organism>
<dbReference type="InterPro" id="IPR056801">
    <property type="entry name" value="SBSPON_C"/>
</dbReference>
<dbReference type="Pfam" id="PF25031">
    <property type="entry name" value="SBSPON_C"/>
    <property type="match status" value="1"/>
</dbReference>
<dbReference type="PROSITE" id="PS50092">
    <property type="entry name" value="TSP1"/>
    <property type="match status" value="1"/>
</dbReference>
<dbReference type="Pfam" id="PF19028">
    <property type="entry name" value="TSP1_spondin"/>
    <property type="match status" value="1"/>
</dbReference>
<proteinExistence type="predicted"/>
<reference evidence="6" key="4">
    <citation type="submission" date="2025-08" db="UniProtKB">
        <authorList>
            <consortium name="Ensembl"/>
        </authorList>
    </citation>
    <scope>IDENTIFICATION</scope>
</reference>
<evidence type="ECO:0000313" key="7">
    <source>
        <dbReference type="Proteomes" id="UP000314983"/>
    </source>
</evidence>
<feature type="domain" description="SMB" evidence="5">
    <location>
        <begin position="24"/>
        <end position="79"/>
    </location>
</feature>
<evidence type="ECO:0000313" key="6">
    <source>
        <dbReference type="Ensembl" id="ENSEEEP00000007657.2"/>
    </source>
</evidence>
<feature type="chain" id="PRO_5044226707" description="SMB domain-containing protein" evidence="4">
    <location>
        <begin position="27"/>
        <end position="264"/>
    </location>
</feature>
<gene>
    <name evidence="6" type="primary">SBSPON</name>
</gene>
<keyword evidence="1 4" id="KW-0732">Signal</keyword>
<dbReference type="PROSITE" id="PS50958">
    <property type="entry name" value="SMB_2"/>
    <property type="match status" value="1"/>
</dbReference>
<feature type="signal peptide" evidence="4">
    <location>
        <begin position="1"/>
        <end position="26"/>
    </location>
</feature>
<dbReference type="Proteomes" id="UP000314983">
    <property type="component" value="Chromosome 5"/>
</dbReference>
<dbReference type="InterPro" id="IPR044004">
    <property type="entry name" value="TSP1_spondin_dom"/>
</dbReference>
<evidence type="ECO:0000256" key="3">
    <source>
        <dbReference type="ARBA" id="ARBA00023180"/>
    </source>
</evidence>
<evidence type="ECO:0000256" key="2">
    <source>
        <dbReference type="ARBA" id="ARBA00023157"/>
    </source>
</evidence>
<dbReference type="SUPFAM" id="SSF82895">
    <property type="entry name" value="TSP-1 type 1 repeat"/>
    <property type="match status" value="1"/>
</dbReference>
<dbReference type="PANTHER" id="PTHR20920">
    <property type="entry name" value="RPE-SPONDIN"/>
    <property type="match status" value="1"/>
</dbReference>
<keyword evidence="7" id="KW-1185">Reference proteome</keyword>
<reference evidence="6" key="3">
    <citation type="submission" date="2020-05" db="EMBL/GenBank/DDBJ databases">
        <title>Electrophorus electricus (electric eel) genome, fEleEle1, primary haplotype.</title>
        <authorList>
            <person name="Myers G."/>
            <person name="Meyer A."/>
            <person name="Fedrigo O."/>
            <person name="Formenti G."/>
            <person name="Rhie A."/>
            <person name="Tracey A."/>
            <person name="Sims Y."/>
            <person name="Jarvis E.D."/>
        </authorList>
    </citation>
    <scope>NUCLEOTIDE SEQUENCE [LARGE SCALE GENOMIC DNA]</scope>
</reference>
<reference evidence="7" key="1">
    <citation type="journal article" date="2014" name="Science">
        <title>Nonhuman genetics. Genomic basis for the convergent evolution of electric organs.</title>
        <authorList>
            <person name="Gallant J.R."/>
            <person name="Traeger L.L."/>
            <person name="Volkening J.D."/>
            <person name="Moffett H."/>
            <person name="Chen P.H."/>
            <person name="Novina C.D."/>
            <person name="Phillips G.N.Jr."/>
            <person name="Anand R."/>
            <person name="Wells G.B."/>
            <person name="Pinch M."/>
            <person name="Guth R."/>
            <person name="Unguez G.A."/>
            <person name="Albert J.S."/>
            <person name="Zakon H.H."/>
            <person name="Samanta M.P."/>
            <person name="Sussman M.R."/>
        </authorList>
    </citation>
    <scope>NUCLEOTIDE SEQUENCE [LARGE SCALE GENOMIC DNA]</scope>
</reference>
<reference evidence="7" key="2">
    <citation type="journal article" date="2017" name="Sci. Adv.">
        <title>A tail of two voltages: Proteomic comparison of the three electric organs of the electric eel.</title>
        <authorList>
            <person name="Traeger L.L."/>
            <person name="Sabat G."/>
            <person name="Barrett-Wilt G.A."/>
            <person name="Wells G.B."/>
            <person name="Sussman M.R."/>
        </authorList>
    </citation>
    <scope>NUCLEOTIDE SEQUENCE [LARGE SCALE GENOMIC DNA]</scope>
</reference>
<protein>
    <recommendedName>
        <fullName evidence="5">SMB domain-containing protein</fullName>
    </recommendedName>
</protein>
<name>A0A4W4E9S8_ELEEL</name>
<reference evidence="6" key="5">
    <citation type="submission" date="2025-09" db="UniProtKB">
        <authorList>
            <consortium name="Ensembl"/>
        </authorList>
    </citation>
    <scope>IDENTIFICATION</scope>
</reference>
<dbReference type="PANTHER" id="PTHR20920:SF2">
    <property type="entry name" value="SOMATOMEDIN-B AND THROMBOSPONDIN TYPE-1 DOMAIN-CONTAINING PROTEIN"/>
    <property type="match status" value="1"/>
</dbReference>
<keyword evidence="3" id="KW-0325">Glycoprotein</keyword>
<dbReference type="Gene3D" id="2.20.100.10">
    <property type="entry name" value="Thrombospondin type-1 (TSP1) repeat"/>
    <property type="match status" value="1"/>
</dbReference>
<dbReference type="InterPro" id="IPR039942">
    <property type="entry name" value="SBSPO"/>
</dbReference>
<dbReference type="InterPro" id="IPR000884">
    <property type="entry name" value="TSP1_rpt"/>
</dbReference>
<dbReference type="GeneTree" id="ENSGT00390000008325"/>
<sequence length="264" mass="29427">MGGLTVRQAVWLLVAAVFGINHFAEGGCSGKCCQGNDLTCSSLDWRSDHVYGTCYCDENCVRAKDCCFDYPAECTAQPCVVSQWTPWSGCLQLCQPFYRIRSRSVERTAQNSGQPCPALEQRAGCMEYHDWQGQPCAHTQGPALITALEFSKGRAVYGSHGTQLVLGFCVEFKVESLTAQCMVENKPHMRWMQYIREGFIVCVACQPPAMSNHSHGCQGDGGSADRAEVMWWQAVDRPQCRGTWKRVKRLTLCSCPLVHSFIFI</sequence>
<dbReference type="AlphaFoldDB" id="A0A4W4E9S8"/>
<dbReference type="PROSITE" id="PS00524">
    <property type="entry name" value="SMB_1"/>
    <property type="match status" value="1"/>
</dbReference>
<dbReference type="InterPro" id="IPR036383">
    <property type="entry name" value="TSP1_rpt_sf"/>
</dbReference>
<dbReference type="Ensembl" id="ENSEEET00000007763.2">
    <property type="protein sequence ID" value="ENSEEEP00000007657.2"/>
    <property type="gene ID" value="ENSEEEG00000004000.2"/>
</dbReference>
<dbReference type="InterPro" id="IPR001212">
    <property type="entry name" value="Somatomedin_B_dom"/>
</dbReference>
<evidence type="ECO:0000259" key="5">
    <source>
        <dbReference type="PROSITE" id="PS50958"/>
    </source>
</evidence>
<accession>A0A4W4E9S8</accession>
<keyword evidence="2" id="KW-1015">Disulfide bond</keyword>
<evidence type="ECO:0000256" key="4">
    <source>
        <dbReference type="SAM" id="SignalP"/>
    </source>
</evidence>
<evidence type="ECO:0000256" key="1">
    <source>
        <dbReference type="ARBA" id="ARBA00022729"/>
    </source>
</evidence>